<evidence type="ECO:0000313" key="2">
    <source>
        <dbReference type="Proteomes" id="UP001188597"/>
    </source>
</evidence>
<dbReference type="EMBL" id="JAVXUP010003493">
    <property type="protein sequence ID" value="KAK2998806.1"/>
    <property type="molecule type" value="Genomic_DNA"/>
</dbReference>
<dbReference type="AlphaFoldDB" id="A0AA88UZD5"/>
<accession>A0AA88UZD5</accession>
<keyword evidence="2" id="KW-1185">Reference proteome</keyword>
<dbReference type="PANTHER" id="PTHR34222:SF88">
    <property type="entry name" value="ZINC FINGER, CCHC-TYPE"/>
    <property type="match status" value="1"/>
</dbReference>
<comment type="caution">
    <text evidence="1">The sequence shown here is derived from an EMBL/GenBank/DDBJ whole genome shotgun (WGS) entry which is preliminary data.</text>
</comment>
<proteinExistence type="predicted"/>
<protein>
    <recommendedName>
        <fullName evidence="3">Retrotransposon gag domain-containing protein</fullName>
    </recommendedName>
</protein>
<gene>
    <name evidence="1" type="ORF">RJ639_022682</name>
</gene>
<reference evidence="1" key="1">
    <citation type="submission" date="2022-12" db="EMBL/GenBank/DDBJ databases">
        <title>Draft genome assemblies for two species of Escallonia (Escalloniales).</title>
        <authorList>
            <person name="Chanderbali A."/>
            <person name="Dervinis C."/>
            <person name="Anghel I."/>
            <person name="Soltis D."/>
            <person name="Soltis P."/>
            <person name="Zapata F."/>
        </authorList>
    </citation>
    <scope>NUCLEOTIDE SEQUENCE</scope>
    <source>
        <strain evidence="1">UCBG64.0493</strain>
        <tissue evidence="1">Leaf</tissue>
    </source>
</reference>
<dbReference type="Proteomes" id="UP001188597">
    <property type="component" value="Unassembled WGS sequence"/>
</dbReference>
<name>A0AA88UZD5_9ASTE</name>
<evidence type="ECO:0000313" key="1">
    <source>
        <dbReference type="EMBL" id="KAK2998806.1"/>
    </source>
</evidence>
<organism evidence="1 2">
    <name type="scientific">Escallonia herrerae</name>
    <dbReference type="NCBI Taxonomy" id="1293975"/>
    <lineage>
        <taxon>Eukaryota</taxon>
        <taxon>Viridiplantae</taxon>
        <taxon>Streptophyta</taxon>
        <taxon>Embryophyta</taxon>
        <taxon>Tracheophyta</taxon>
        <taxon>Spermatophyta</taxon>
        <taxon>Magnoliopsida</taxon>
        <taxon>eudicotyledons</taxon>
        <taxon>Gunneridae</taxon>
        <taxon>Pentapetalae</taxon>
        <taxon>asterids</taxon>
        <taxon>campanulids</taxon>
        <taxon>Escalloniales</taxon>
        <taxon>Escalloniaceae</taxon>
        <taxon>Escallonia</taxon>
    </lineage>
</organism>
<sequence length="249" mass="27581">MKEAESARRINGIAKKTEIGVLDPDNQGTLNAKVHVEMGESQQKSVTHTPKENPTVEIQASFELIEEGKRSTVAQPMSTLVSEVWSDFQERFTQGIAPCIYELKCAIALLQQEKTTISSYYGKLKSVWNELQAFNPITIFTCGCTCGVAKKMESMREEKKVYDILMGLDDVLTTIQSQILSVDPLPILGPAYAIAAQEEKQELVTTTRTPSLEVIMLLAQCVGDIQSMAFATTMGRNRENKTRGIGKKL</sequence>
<dbReference type="PANTHER" id="PTHR34222">
    <property type="entry name" value="GAG_PRE-INTEGRS DOMAIN-CONTAINING PROTEIN"/>
    <property type="match status" value="1"/>
</dbReference>
<evidence type="ECO:0008006" key="3">
    <source>
        <dbReference type="Google" id="ProtNLM"/>
    </source>
</evidence>